<dbReference type="InterPro" id="IPR002528">
    <property type="entry name" value="MATE_fam"/>
</dbReference>
<dbReference type="Proteomes" id="UP000504621">
    <property type="component" value="Unplaced"/>
</dbReference>
<dbReference type="GeneID" id="110424684"/>
<keyword evidence="8" id="KW-0175">Coiled coil</keyword>
<evidence type="ECO:0000256" key="7">
    <source>
        <dbReference type="RuleBase" id="RU004914"/>
    </source>
</evidence>
<feature type="coiled-coil region" evidence="8">
    <location>
        <begin position="517"/>
        <end position="544"/>
    </location>
</feature>
<feature type="transmembrane region" description="Helical" evidence="7">
    <location>
        <begin position="299"/>
        <end position="316"/>
    </location>
</feature>
<dbReference type="NCBIfam" id="TIGR00797">
    <property type="entry name" value="matE"/>
    <property type="match status" value="1"/>
</dbReference>
<dbReference type="CDD" id="cd13132">
    <property type="entry name" value="MATE_eukaryotic"/>
    <property type="match status" value="1"/>
</dbReference>
<feature type="transmembrane region" description="Helical" evidence="7">
    <location>
        <begin position="175"/>
        <end position="193"/>
    </location>
</feature>
<keyword evidence="9" id="KW-1185">Reference proteome</keyword>
<feature type="transmembrane region" description="Helical" evidence="7">
    <location>
        <begin position="390"/>
        <end position="415"/>
    </location>
</feature>
<evidence type="ECO:0000256" key="2">
    <source>
        <dbReference type="ARBA" id="ARBA00010199"/>
    </source>
</evidence>
<evidence type="ECO:0000313" key="10">
    <source>
        <dbReference type="RefSeq" id="XP_021294982.1"/>
    </source>
</evidence>
<dbReference type="AlphaFoldDB" id="A0A6J1B6D7"/>
<evidence type="ECO:0000256" key="1">
    <source>
        <dbReference type="ARBA" id="ARBA00004141"/>
    </source>
</evidence>
<reference evidence="10" key="1">
    <citation type="submission" date="2025-08" db="UniProtKB">
        <authorList>
            <consortium name="RefSeq"/>
        </authorList>
    </citation>
    <scope>IDENTIFICATION</scope>
    <source>
        <tissue evidence="10">Leaf</tissue>
    </source>
</reference>
<dbReference type="Pfam" id="PF01554">
    <property type="entry name" value="MatE"/>
    <property type="match status" value="2"/>
</dbReference>
<feature type="transmembrane region" description="Helical" evidence="7">
    <location>
        <begin position="239"/>
        <end position="261"/>
    </location>
</feature>
<feature type="transmembrane region" description="Helical" evidence="7">
    <location>
        <begin position="205"/>
        <end position="227"/>
    </location>
</feature>
<feature type="transmembrane region" description="Helical" evidence="7">
    <location>
        <begin position="322"/>
        <end position="343"/>
    </location>
</feature>
<dbReference type="OrthoDB" id="2126698at2759"/>
<name>A0A6J1B6D7_9ROSI</name>
<dbReference type="GO" id="GO:1990961">
    <property type="term" value="P:xenobiotic detoxification by transmembrane export across the plasma membrane"/>
    <property type="evidence" value="ECO:0007669"/>
    <property type="project" value="InterPro"/>
</dbReference>
<protein>
    <recommendedName>
        <fullName evidence="7">Protein DETOXIFICATION</fullName>
    </recommendedName>
    <alternativeName>
        <fullName evidence="7">Multidrug and toxic compound extrusion protein</fullName>
    </alternativeName>
</protein>
<feature type="transmembrane region" description="Helical" evidence="7">
    <location>
        <begin position="436"/>
        <end position="459"/>
    </location>
</feature>
<dbReference type="RefSeq" id="XP_021294982.1">
    <property type="nucleotide sequence ID" value="XM_021439307.1"/>
</dbReference>
<feature type="transmembrane region" description="Helical" evidence="7">
    <location>
        <begin position="496"/>
        <end position="516"/>
    </location>
</feature>
<organism evidence="9 10">
    <name type="scientific">Herrania umbratica</name>
    <dbReference type="NCBI Taxonomy" id="108875"/>
    <lineage>
        <taxon>Eukaryota</taxon>
        <taxon>Viridiplantae</taxon>
        <taxon>Streptophyta</taxon>
        <taxon>Embryophyta</taxon>
        <taxon>Tracheophyta</taxon>
        <taxon>Spermatophyta</taxon>
        <taxon>Magnoliopsida</taxon>
        <taxon>eudicotyledons</taxon>
        <taxon>Gunneridae</taxon>
        <taxon>Pentapetalae</taxon>
        <taxon>rosids</taxon>
        <taxon>malvids</taxon>
        <taxon>Malvales</taxon>
        <taxon>Malvaceae</taxon>
        <taxon>Byttnerioideae</taxon>
        <taxon>Herrania</taxon>
    </lineage>
</organism>
<evidence type="ECO:0000313" key="9">
    <source>
        <dbReference type="Proteomes" id="UP000504621"/>
    </source>
</evidence>
<comment type="similarity">
    <text evidence="2 7">Belongs to the multi antimicrobial extrusion (MATE) (TC 2.A.66.1) family.</text>
</comment>
<evidence type="ECO:0000256" key="5">
    <source>
        <dbReference type="ARBA" id="ARBA00022989"/>
    </source>
</evidence>
<evidence type="ECO:0000256" key="4">
    <source>
        <dbReference type="ARBA" id="ARBA00022692"/>
    </source>
</evidence>
<proteinExistence type="inferred from homology"/>
<evidence type="ECO:0000256" key="8">
    <source>
        <dbReference type="SAM" id="Coils"/>
    </source>
</evidence>
<dbReference type="GO" id="GO:0042910">
    <property type="term" value="F:xenobiotic transmembrane transporter activity"/>
    <property type="evidence" value="ECO:0007669"/>
    <property type="project" value="InterPro"/>
</dbReference>
<evidence type="ECO:0000256" key="6">
    <source>
        <dbReference type="ARBA" id="ARBA00023136"/>
    </source>
</evidence>
<dbReference type="GO" id="GO:0015297">
    <property type="term" value="F:antiporter activity"/>
    <property type="evidence" value="ECO:0007669"/>
    <property type="project" value="InterPro"/>
</dbReference>
<dbReference type="GO" id="GO:0016020">
    <property type="term" value="C:membrane"/>
    <property type="evidence" value="ECO:0007669"/>
    <property type="project" value="UniProtKB-SubCell"/>
</dbReference>
<accession>A0A6J1B6D7</accession>
<keyword evidence="4 7" id="KW-0812">Transmembrane</keyword>
<evidence type="ECO:0000256" key="3">
    <source>
        <dbReference type="ARBA" id="ARBA00022448"/>
    </source>
</evidence>
<feature type="transmembrane region" description="Helical" evidence="7">
    <location>
        <begin position="89"/>
        <end position="107"/>
    </location>
</feature>
<keyword evidence="6 7" id="KW-0472">Membrane</keyword>
<feature type="transmembrane region" description="Helical" evidence="7">
    <location>
        <begin position="350"/>
        <end position="370"/>
    </location>
</feature>
<keyword evidence="5 7" id="KW-1133">Transmembrane helix</keyword>
<dbReference type="PANTHER" id="PTHR11206">
    <property type="entry name" value="MULTIDRUG RESISTANCE PROTEIN"/>
    <property type="match status" value="1"/>
</dbReference>
<sequence length="544" mass="58955">MQQSAVPIGFHIADPNFPLLRLLGKTMDSQRELNQPILNYPMHDQLPPPPVPEPSEVTHRHHDVDSRLEKVLTDTDLSFFNRLRLASGIELRLLFRLAAPAVFVYMINNAMSLSTRVFCGHLGNLELAAASLGNSGIQLLAYGLMLGMGSAVETLCGQAYGALRYDMLGVYLQRSTIVLTLTGIPLTVVYVLSEPILILLGESTVVASAAAVFVYGLIPQIFAYAVNFPIQKFLQAQSIVTPSAYISAATLGVHLLLSWLAVYKLGLGLIGASLVLSLSWWIIVMAQIAYILMSEKCKLTWAGLSLQAFSGLWAFLKLSAASAVMLCLETWYFQILVLIAGLLENPELALDSLAVCMAISGLLFMVSVGFNAAASVRVSNELGAGHPKSAAYSVFVVTLVSFVIAVVEAVVVLALRDVISYAFTEGETVARAVSDLCPFLAVTLILNGVQPVLSGVAVGCGWQAFVAYVNVGCYYVVGIPLGCVLGFKFSLGAKGIWFGMLGGTFMQTVILLWVTFTTDWNKEVETAKKRLDRWENKKEPLLKD</sequence>
<feature type="transmembrane region" description="Helical" evidence="7">
    <location>
        <begin position="139"/>
        <end position="163"/>
    </location>
</feature>
<comment type="subcellular location">
    <subcellularLocation>
        <location evidence="1">Membrane</location>
        <topology evidence="1">Multi-pass membrane protein</topology>
    </subcellularLocation>
</comment>
<keyword evidence="3" id="KW-0813">Transport</keyword>
<feature type="transmembrane region" description="Helical" evidence="7">
    <location>
        <begin position="465"/>
        <end position="487"/>
    </location>
</feature>
<gene>
    <name evidence="10" type="primary">LOC110424684</name>
</gene>
<dbReference type="InterPro" id="IPR045069">
    <property type="entry name" value="MATE_euk"/>
</dbReference>
<feature type="transmembrane region" description="Helical" evidence="7">
    <location>
        <begin position="267"/>
        <end position="292"/>
    </location>
</feature>